<dbReference type="PROSITE" id="PS01360">
    <property type="entry name" value="ZF_MYND_1"/>
    <property type="match status" value="1"/>
</dbReference>
<keyword evidence="3" id="KW-0862">Zinc</keyword>
<dbReference type="Pfam" id="PF01753">
    <property type="entry name" value="zf-MYND"/>
    <property type="match status" value="1"/>
</dbReference>
<feature type="region of interest" description="Disordered" evidence="5">
    <location>
        <begin position="179"/>
        <end position="214"/>
    </location>
</feature>
<keyword evidence="2 4" id="KW-0863">Zinc-finger</keyword>
<dbReference type="Gene3D" id="6.10.140.2220">
    <property type="match status" value="1"/>
</dbReference>
<evidence type="ECO:0000313" key="8">
    <source>
        <dbReference type="Proteomes" id="UP000256970"/>
    </source>
</evidence>
<name>A0A383VME7_TETOB</name>
<evidence type="ECO:0000256" key="4">
    <source>
        <dbReference type="PROSITE-ProRule" id="PRU00134"/>
    </source>
</evidence>
<feature type="region of interest" description="Disordered" evidence="5">
    <location>
        <begin position="62"/>
        <end position="85"/>
    </location>
</feature>
<gene>
    <name evidence="7" type="ORF">BQ4739_LOCUS6382</name>
</gene>
<protein>
    <recommendedName>
        <fullName evidence="6">MYND-type domain-containing protein</fullName>
    </recommendedName>
</protein>
<evidence type="ECO:0000259" key="6">
    <source>
        <dbReference type="PROSITE" id="PS50865"/>
    </source>
</evidence>
<sequence>MAKKLGELYAVRKDSFVLKNHLGKGVDCNKRWQQRTGIYSSSFSNAGLRSSSGSGIRPCTAPAVGNRSSGVRSSSSRPTSAGGSTGVPKTLGVAMCAGCGCRSFFNADGAQLQPCPGCGQAFYCSDACREFDYPSHKAECRFRSTGRWHAAGIRPSEDCWVMNPAMTAARRLLQQQHKHLSSSTCSRPGTAHAASAQRNEPGKNSSNKVRRCRSAQPGSRNRLCAEGFTGQPSGCYQQEEAEHDWQRQLQQQLEAVRLQEQREVAAQQQVELRASQGLDGPRPCLCSNGKEKLAGRGPAAAVRKTGSSSGGVCGRLSWSAVGRSSSGSAQRSSKAWKGVHEA</sequence>
<dbReference type="InterPro" id="IPR002893">
    <property type="entry name" value="Znf_MYND"/>
</dbReference>
<feature type="domain" description="MYND-type" evidence="6">
    <location>
        <begin position="96"/>
        <end position="140"/>
    </location>
</feature>
<evidence type="ECO:0000256" key="3">
    <source>
        <dbReference type="ARBA" id="ARBA00022833"/>
    </source>
</evidence>
<proteinExistence type="predicted"/>
<feature type="compositionally biased region" description="Low complexity" evidence="5">
    <location>
        <begin position="63"/>
        <end position="82"/>
    </location>
</feature>
<dbReference type="Proteomes" id="UP000256970">
    <property type="component" value="Unassembled WGS sequence"/>
</dbReference>
<dbReference type="GO" id="GO:0008270">
    <property type="term" value="F:zinc ion binding"/>
    <property type="evidence" value="ECO:0007669"/>
    <property type="project" value="UniProtKB-KW"/>
</dbReference>
<dbReference type="SUPFAM" id="SSF144232">
    <property type="entry name" value="HIT/MYND zinc finger-like"/>
    <property type="match status" value="1"/>
</dbReference>
<dbReference type="PROSITE" id="PS50865">
    <property type="entry name" value="ZF_MYND_2"/>
    <property type="match status" value="1"/>
</dbReference>
<accession>A0A383VME7</accession>
<reference evidence="7 8" key="1">
    <citation type="submission" date="2016-10" db="EMBL/GenBank/DDBJ databases">
        <authorList>
            <person name="Cai Z."/>
        </authorList>
    </citation>
    <scope>NUCLEOTIDE SEQUENCE [LARGE SCALE GENOMIC DNA]</scope>
</reference>
<feature type="compositionally biased region" description="Low complexity" evidence="5">
    <location>
        <begin position="319"/>
        <end position="333"/>
    </location>
</feature>
<evidence type="ECO:0000256" key="5">
    <source>
        <dbReference type="SAM" id="MobiDB-lite"/>
    </source>
</evidence>
<keyword evidence="8" id="KW-1185">Reference proteome</keyword>
<feature type="compositionally biased region" description="Polar residues" evidence="5">
    <location>
        <begin position="196"/>
        <end position="207"/>
    </location>
</feature>
<dbReference type="EMBL" id="FNXT01000673">
    <property type="protein sequence ID" value="SZX65922.1"/>
    <property type="molecule type" value="Genomic_DNA"/>
</dbReference>
<evidence type="ECO:0000256" key="2">
    <source>
        <dbReference type="ARBA" id="ARBA00022771"/>
    </source>
</evidence>
<keyword evidence="1" id="KW-0479">Metal-binding</keyword>
<feature type="region of interest" description="Disordered" evidence="5">
    <location>
        <begin position="319"/>
        <end position="342"/>
    </location>
</feature>
<evidence type="ECO:0000256" key="1">
    <source>
        <dbReference type="ARBA" id="ARBA00022723"/>
    </source>
</evidence>
<evidence type="ECO:0000313" key="7">
    <source>
        <dbReference type="EMBL" id="SZX65922.1"/>
    </source>
</evidence>
<dbReference type="AlphaFoldDB" id="A0A383VME7"/>
<organism evidence="7 8">
    <name type="scientific">Tetradesmus obliquus</name>
    <name type="common">Green alga</name>
    <name type="synonym">Acutodesmus obliquus</name>
    <dbReference type="NCBI Taxonomy" id="3088"/>
    <lineage>
        <taxon>Eukaryota</taxon>
        <taxon>Viridiplantae</taxon>
        <taxon>Chlorophyta</taxon>
        <taxon>core chlorophytes</taxon>
        <taxon>Chlorophyceae</taxon>
        <taxon>CS clade</taxon>
        <taxon>Sphaeropleales</taxon>
        <taxon>Scenedesmaceae</taxon>
        <taxon>Tetradesmus</taxon>
    </lineage>
</organism>